<dbReference type="EMBL" id="LR798208">
    <property type="protein sequence ID" value="CAB5187137.1"/>
    <property type="molecule type" value="Genomic_DNA"/>
</dbReference>
<evidence type="ECO:0000313" key="6">
    <source>
        <dbReference type="EMBL" id="CAB5187137.1"/>
    </source>
</evidence>
<evidence type="ECO:0000256" key="2">
    <source>
        <dbReference type="ARBA" id="ARBA00022692"/>
    </source>
</evidence>
<organism evidence="6">
    <name type="scientific">uncultured Caudovirales phage</name>
    <dbReference type="NCBI Taxonomy" id="2100421"/>
    <lineage>
        <taxon>Viruses</taxon>
        <taxon>Duplodnaviria</taxon>
        <taxon>Heunggongvirae</taxon>
        <taxon>Uroviricota</taxon>
        <taxon>Caudoviricetes</taxon>
        <taxon>Peduoviridae</taxon>
        <taxon>Maltschvirus</taxon>
        <taxon>Maltschvirus maltsch</taxon>
    </lineage>
</organism>
<proteinExistence type="predicted"/>
<reference evidence="6" key="1">
    <citation type="submission" date="2020-05" db="EMBL/GenBank/DDBJ databases">
        <authorList>
            <person name="Chiriac C."/>
            <person name="Salcher M."/>
            <person name="Ghai R."/>
            <person name="Kavagutti S V."/>
        </authorList>
    </citation>
    <scope>NUCLEOTIDE SEQUENCE</scope>
</reference>
<comment type="subcellular location">
    <subcellularLocation>
        <location evidence="1">Host membrane</location>
        <topology evidence="1">Multi-pass membrane protein</topology>
    </subcellularLocation>
</comment>
<name>A0A6J7WAJ3_9CAUD</name>
<keyword evidence="3 5" id="KW-1133">Transmembrane helix</keyword>
<feature type="transmembrane region" description="Helical" evidence="5">
    <location>
        <begin position="62"/>
        <end position="80"/>
    </location>
</feature>
<sequence>MSWIKPLIFTILAFFTPIQGLLLLLIAFVTIDTIMAIFVSIKMKGIKSFRSALLRKGMTAKIFLYLGTVILAYMVDMYVMGGSTFGIQHLLSKGLASIWCYGEIKSMDENSMKLGNRSFFVITKEFFKKITGYKDEIKKIID</sequence>
<feature type="transmembrane region" description="Helical" evidence="5">
    <location>
        <begin position="20"/>
        <end position="41"/>
    </location>
</feature>
<gene>
    <name evidence="6" type="ORF">UFOVP163_6</name>
</gene>
<dbReference type="GO" id="GO:0033644">
    <property type="term" value="C:host cell membrane"/>
    <property type="evidence" value="ECO:0007669"/>
    <property type="project" value="UniProtKB-SubCell"/>
</dbReference>
<dbReference type="Pfam" id="PF05105">
    <property type="entry name" value="Phage_holin_4_1"/>
    <property type="match status" value="1"/>
</dbReference>
<keyword evidence="2 5" id="KW-0812">Transmembrane</keyword>
<accession>A0A6J7WAJ3</accession>
<protein>
    <submittedName>
        <fullName evidence="6">Bacteriophage holin family</fullName>
    </submittedName>
</protein>
<evidence type="ECO:0000256" key="4">
    <source>
        <dbReference type="ARBA" id="ARBA00023136"/>
    </source>
</evidence>
<dbReference type="InterPro" id="IPR006480">
    <property type="entry name" value="Phage_holin_4_1"/>
</dbReference>
<evidence type="ECO:0000256" key="1">
    <source>
        <dbReference type="ARBA" id="ARBA00004301"/>
    </source>
</evidence>
<keyword evidence="4 5" id="KW-0472">Membrane</keyword>
<evidence type="ECO:0000256" key="3">
    <source>
        <dbReference type="ARBA" id="ARBA00022989"/>
    </source>
</evidence>
<evidence type="ECO:0000256" key="5">
    <source>
        <dbReference type="SAM" id="Phobius"/>
    </source>
</evidence>